<dbReference type="GO" id="GO:0008360">
    <property type="term" value="P:regulation of cell shape"/>
    <property type="evidence" value="ECO:0007669"/>
    <property type="project" value="UniProtKB-KW"/>
</dbReference>
<sequence length="100" mass="10675">MAEATQQAAGDNSATNMKDLVYEIACALVDHPESVSVEAFPDGEATVLRLRVAPSDVGKVIGKQGRTARSLRTILSAASMKQRHRFSLDIVEEGGTPTHP</sequence>
<keyword evidence="3" id="KW-0961">Cell wall biogenesis/degradation</keyword>
<evidence type="ECO:0000313" key="5">
    <source>
        <dbReference type="Proteomes" id="UP000269669"/>
    </source>
</evidence>
<dbReference type="Pfam" id="PF13083">
    <property type="entry name" value="KH_KhpA-B"/>
    <property type="match status" value="1"/>
</dbReference>
<dbReference type="InterPro" id="IPR009019">
    <property type="entry name" value="KH_sf_prok-type"/>
</dbReference>
<dbReference type="Proteomes" id="UP000269669">
    <property type="component" value="Unassembled WGS sequence"/>
</dbReference>
<comment type="function">
    <text evidence="3">A probable RNA chaperone. Forms a complex with KhpB which binds to cellular RNA and controls its expression. Plays a role in peptidoglycan (PG) homeostasis and cell length regulation.</text>
</comment>
<dbReference type="CDD" id="cd22533">
    <property type="entry name" value="KH-II_YlqC-like"/>
    <property type="match status" value="1"/>
</dbReference>
<dbReference type="InterPro" id="IPR015946">
    <property type="entry name" value="KH_dom-like_a/b"/>
</dbReference>
<keyword evidence="3" id="KW-0133">Cell shape</keyword>
<dbReference type="SUPFAM" id="SSF54814">
    <property type="entry name" value="Prokaryotic type KH domain (KH-domain type II)"/>
    <property type="match status" value="1"/>
</dbReference>
<comment type="subcellular location">
    <subcellularLocation>
        <location evidence="3">Cytoplasm</location>
    </subcellularLocation>
</comment>
<dbReference type="GO" id="GO:0003723">
    <property type="term" value="F:RNA binding"/>
    <property type="evidence" value="ECO:0007669"/>
    <property type="project" value="UniProtKB-UniRule"/>
</dbReference>
<keyword evidence="2 3" id="KW-0694">RNA-binding</keyword>
<dbReference type="EMBL" id="RSDW01000001">
    <property type="protein sequence ID" value="RSL15685.1"/>
    <property type="molecule type" value="Genomic_DNA"/>
</dbReference>
<dbReference type="GO" id="GO:0005737">
    <property type="term" value="C:cytoplasm"/>
    <property type="evidence" value="ECO:0007669"/>
    <property type="project" value="UniProtKB-SubCell"/>
</dbReference>
<dbReference type="Gene3D" id="3.30.300.20">
    <property type="match status" value="1"/>
</dbReference>
<reference evidence="4 5" key="1">
    <citation type="submission" date="2018-12" db="EMBL/GenBank/DDBJ databases">
        <title>Sequencing of bacterial isolates from soil warming experiment in Harvard Forest, Massachusetts, USA.</title>
        <authorList>
            <person name="Deangelis K."/>
        </authorList>
    </citation>
    <scope>NUCLEOTIDE SEQUENCE [LARGE SCALE GENOMIC DNA]</scope>
    <source>
        <strain evidence="4 5">EB153</strain>
    </source>
</reference>
<dbReference type="RefSeq" id="WP_125484401.1">
    <property type="nucleotide sequence ID" value="NZ_RSDW01000001.1"/>
</dbReference>
<dbReference type="OrthoDB" id="9812389at2"/>
<evidence type="ECO:0000313" key="4">
    <source>
        <dbReference type="EMBL" id="RSL15685.1"/>
    </source>
</evidence>
<gene>
    <name evidence="3" type="primary">khpA</name>
    <name evidence="4" type="ORF">EDE15_1181</name>
</gene>
<evidence type="ECO:0000256" key="3">
    <source>
        <dbReference type="HAMAP-Rule" id="MF_00088"/>
    </source>
</evidence>
<organism evidence="4 5">
    <name type="scientific">Edaphobacter aggregans</name>
    <dbReference type="NCBI Taxonomy" id="570835"/>
    <lineage>
        <taxon>Bacteria</taxon>
        <taxon>Pseudomonadati</taxon>
        <taxon>Acidobacteriota</taxon>
        <taxon>Terriglobia</taxon>
        <taxon>Terriglobales</taxon>
        <taxon>Acidobacteriaceae</taxon>
        <taxon>Edaphobacter</taxon>
    </lineage>
</organism>
<keyword evidence="3" id="KW-0143">Chaperone</keyword>
<comment type="similarity">
    <text evidence="3">Belongs to the KhpA RNA-binding protein family.</text>
</comment>
<dbReference type="AlphaFoldDB" id="A0A3R9NVP1"/>
<proteinExistence type="inferred from homology"/>
<keyword evidence="1 3" id="KW-0963">Cytoplasm</keyword>
<dbReference type="PANTHER" id="PTHR34654:SF1">
    <property type="entry name" value="RNA-BINDING PROTEIN KHPA"/>
    <property type="match status" value="1"/>
</dbReference>
<dbReference type="GO" id="GO:0009252">
    <property type="term" value="P:peptidoglycan biosynthetic process"/>
    <property type="evidence" value="ECO:0007669"/>
    <property type="project" value="UniProtKB-UniRule"/>
</dbReference>
<name>A0A3R9NVP1_9BACT</name>
<evidence type="ECO:0000256" key="2">
    <source>
        <dbReference type="ARBA" id="ARBA00022884"/>
    </source>
</evidence>
<dbReference type="PANTHER" id="PTHR34654">
    <property type="entry name" value="UPF0109 PROTEIN SCO5592"/>
    <property type="match status" value="1"/>
</dbReference>
<dbReference type="HAMAP" id="MF_00088">
    <property type="entry name" value="KhpA"/>
    <property type="match status" value="1"/>
</dbReference>
<accession>A0A3R9NVP1</accession>
<comment type="caution">
    <text evidence="4">The sequence shown here is derived from an EMBL/GenBank/DDBJ whole genome shotgun (WGS) entry which is preliminary data.</text>
</comment>
<dbReference type="PROSITE" id="PS50084">
    <property type="entry name" value="KH_TYPE_1"/>
    <property type="match status" value="1"/>
</dbReference>
<protein>
    <recommendedName>
        <fullName evidence="3">RNA-binding protein KhpA</fullName>
    </recommendedName>
    <alternativeName>
        <fullName evidence="3">KH-domain protein A</fullName>
    </alternativeName>
</protein>
<dbReference type="GO" id="GO:0071555">
    <property type="term" value="P:cell wall organization"/>
    <property type="evidence" value="ECO:0007669"/>
    <property type="project" value="UniProtKB-KW"/>
</dbReference>
<dbReference type="InterPro" id="IPR020627">
    <property type="entry name" value="KhpA"/>
</dbReference>
<comment type="subunit">
    <text evidence="3">Forms a complex with KhpB.</text>
</comment>
<evidence type="ECO:0000256" key="1">
    <source>
        <dbReference type="ARBA" id="ARBA00022490"/>
    </source>
</evidence>
<keyword evidence="5" id="KW-1185">Reference proteome</keyword>